<evidence type="ECO:0000313" key="2">
    <source>
        <dbReference type="Proteomes" id="UP000245124"/>
    </source>
</evidence>
<protein>
    <submittedName>
        <fullName evidence="1">Uncharacterized protein</fullName>
    </submittedName>
</protein>
<keyword evidence="2" id="KW-1185">Reference proteome</keyword>
<accession>A0A2R5FMG9</accession>
<proteinExistence type="predicted"/>
<dbReference type="Proteomes" id="UP000245124">
    <property type="component" value="Unassembled WGS sequence"/>
</dbReference>
<gene>
    <name evidence="1" type="ORF">NIES4072_31430</name>
</gene>
<comment type="caution">
    <text evidence="1">The sequence shown here is derived from an EMBL/GenBank/DDBJ whole genome shotgun (WGS) entry which is preliminary data.</text>
</comment>
<organism evidence="1 2">
    <name type="scientific">Nostoc commune NIES-4072</name>
    <dbReference type="NCBI Taxonomy" id="2005467"/>
    <lineage>
        <taxon>Bacteria</taxon>
        <taxon>Bacillati</taxon>
        <taxon>Cyanobacteriota</taxon>
        <taxon>Cyanophyceae</taxon>
        <taxon>Nostocales</taxon>
        <taxon>Nostocaceae</taxon>
        <taxon>Nostoc</taxon>
    </lineage>
</organism>
<dbReference type="AlphaFoldDB" id="A0A2R5FMG9"/>
<dbReference type="OrthoDB" id="9859948at2"/>
<reference evidence="1 2" key="1">
    <citation type="submission" date="2017-06" db="EMBL/GenBank/DDBJ databases">
        <title>Genome sequencing of cyanobaciteial culture collection at National Institute for Environmental Studies (NIES).</title>
        <authorList>
            <person name="Hirose Y."/>
            <person name="Shimura Y."/>
            <person name="Fujisawa T."/>
            <person name="Nakamura Y."/>
            <person name="Kawachi M."/>
        </authorList>
    </citation>
    <scope>NUCLEOTIDE SEQUENCE [LARGE SCALE GENOMIC DNA]</scope>
    <source>
        <strain evidence="1 2">NIES-4072</strain>
    </source>
</reference>
<dbReference type="EMBL" id="BDUD01000001">
    <property type="protein sequence ID" value="GBG19475.1"/>
    <property type="molecule type" value="Genomic_DNA"/>
</dbReference>
<dbReference type="RefSeq" id="WP_109009271.1">
    <property type="nucleotide sequence ID" value="NZ_BDUD01000001.1"/>
</dbReference>
<sequence length="145" mass="15252">MHLAELGIATLTSCFVNSNRDPKSEAAKPSDFFYFTPTEDEGERISSAAANAFFALADAGKLPGWVVAIAPVDKLAKSRNSDPCNPLLWGGEGLVLLMPVVDNGLVRFPLGFVDGVSGEVATDGGVVKLPELGQAWVLDGEFAIS</sequence>
<name>A0A2R5FMG9_NOSCO</name>
<evidence type="ECO:0000313" key="1">
    <source>
        <dbReference type="EMBL" id="GBG19475.1"/>
    </source>
</evidence>